<comment type="catalytic activity">
    <reaction evidence="7">
        <text>(2R)-O-phospho-3-sulfolactate + H2O = (2R)-3-sulfolactate + phosphate</text>
        <dbReference type="Rhea" id="RHEA:23416"/>
        <dbReference type="ChEBI" id="CHEBI:15377"/>
        <dbReference type="ChEBI" id="CHEBI:15597"/>
        <dbReference type="ChEBI" id="CHEBI:43474"/>
        <dbReference type="ChEBI" id="CHEBI:58738"/>
        <dbReference type="EC" id="3.1.3.71"/>
    </reaction>
</comment>
<dbReference type="PANTHER" id="PTHR37311:SF1">
    <property type="entry name" value="2-PHOSPHOSULFOLACTATE PHOSPHATASE-RELATED"/>
    <property type="match status" value="1"/>
</dbReference>
<dbReference type="InterPro" id="IPR036702">
    <property type="entry name" value="ComB-like_sf"/>
</dbReference>
<dbReference type="RefSeq" id="WP_014757452.1">
    <property type="nucleotide sequence ID" value="NC_017992.1"/>
</dbReference>
<comment type="similarity">
    <text evidence="2">Belongs to the ComB family.</text>
</comment>
<evidence type="ECO:0000313" key="8">
    <source>
        <dbReference type="EMBL" id="AFK85533.1"/>
    </source>
</evidence>
<dbReference type="EMBL" id="CP003184">
    <property type="protein sequence ID" value="AFK85533.1"/>
    <property type="molecule type" value="Genomic_DNA"/>
</dbReference>
<dbReference type="GO" id="GO:0050532">
    <property type="term" value="F:2-phosphosulfolactate phosphatase activity"/>
    <property type="evidence" value="ECO:0007669"/>
    <property type="project" value="UniProtKB-EC"/>
</dbReference>
<dbReference type="InterPro" id="IPR005238">
    <property type="entry name" value="ComB-like"/>
</dbReference>
<evidence type="ECO:0000256" key="2">
    <source>
        <dbReference type="ARBA" id="ARBA00009997"/>
    </source>
</evidence>
<keyword evidence="9" id="KW-1185">Reference proteome</keyword>
<evidence type="ECO:0000256" key="1">
    <source>
        <dbReference type="ARBA" id="ARBA00001946"/>
    </source>
</evidence>
<evidence type="ECO:0000256" key="3">
    <source>
        <dbReference type="ARBA" id="ARBA00012953"/>
    </source>
</evidence>
<dbReference type="STRING" id="1094508.Tsac_0507"/>
<dbReference type="Pfam" id="PF04029">
    <property type="entry name" value="2-ph_phosp"/>
    <property type="match status" value="1"/>
</dbReference>
<evidence type="ECO:0000313" key="9">
    <source>
        <dbReference type="Proteomes" id="UP000006178"/>
    </source>
</evidence>
<dbReference type="Gene3D" id="3.90.1560.10">
    <property type="entry name" value="ComB-like"/>
    <property type="match status" value="1"/>
</dbReference>
<dbReference type="EC" id="3.1.3.71" evidence="3"/>
<comment type="cofactor">
    <cofactor evidence="1">
        <name>Mg(2+)</name>
        <dbReference type="ChEBI" id="CHEBI:18420"/>
    </cofactor>
</comment>
<keyword evidence="5" id="KW-0378">Hydrolase</keyword>
<name>I3VSN8_THESW</name>
<evidence type="ECO:0000256" key="7">
    <source>
        <dbReference type="ARBA" id="ARBA00033711"/>
    </source>
</evidence>
<gene>
    <name evidence="8" type="ordered locus">Tsac_0507</name>
</gene>
<dbReference type="GO" id="GO:0050545">
    <property type="term" value="F:sulfopyruvate decarboxylase activity"/>
    <property type="evidence" value="ECO:0007669"/>
    <property type="project" value="TreeGrafter"/>
</dbReference>
<evidence type="ECO:0000256" key="6">
    <source>
        <dbReference type="ARBA" id="ARBA00022842"/>
    </source>
</evidence>
<reference evidence="8 9" key="1">
    <citation type="journal article" date="2014" name="Appl. Environ. Microbiol.">
        <title>Profile of Secreted Hydrolases, Associated Proteins, and SlpA in Thermoanaerobacterium saccharolyticum during the Degradation of Hemicellulose.</title>
        <authorList>
            <person name="Currie D.H."/>
            <person name="Guss A.M."/>
            <person name="Herring C.D."/>
            <person name="Giannone R.J."/>
            <person name="Johnson C.M."/>
            <person name="Lankford P.K."/>
            <person name="Brown S.D."/>
            <person name="Hettich R.L."/>
            <person name="Lynd L.R."/>
        </authorList>
    </citation>
    <scope>NUCLEOTIDE SEQUENCE [LARGE SCALE GENOMIC DNA]</scope>
    <source>
        <strain evidence="9">DSM 8691 / JW/SL-YS485</strain>
    </source>
</reference>
<dbReference type="PATRIC" id="fig|1094508.3.peg.512"/>
<accession>I3VSN8</accession>
<dbReference type="PANTHER" id="PTHR37311">
    <property type="entry name" value="2-PHOSPHOSULFOLACTATE PHOSPHATASE-RELATED"/>
    <property type="match status" value="1"/>
</dbReference>
<evidence type="ECO:0000256" key="4">
    <source>
        <dbReference type="ARBA" id="ARBA00021948"/>
    </source>
</evidence>
<dbReference type="AlphaFoldDB" id="I3VSN8"/>
<dbReference type="Proteomes" id="UP000006178">
    <property type="component" value="Chromosome"/>
</dbReference>
<protein>
    <recommendedName>
        <fullName evidence="4">Probable 2-phosphosulfolactate phosphatase</fullName>
        <ecNumber evidence="3">3.1.3.71</ecNumber>
    </recommendedName>
</protein>
<keyword evidence="6" id="KW-0460">Magnesium</keyword>
<organism evidence="8 9">
    <name type="scientific">Thermoanaerobacterium saccharolyticum (strain DSM 8691 / JW/SL-YS485)</name>
    <dbReference type="NCBI Taxonomy" id="1094508"/>
    <lineage>
        <taxon>Bacteria</taxon>
        <taxon>Bacillati</taxon>
        <taxon>Bacillota</taxon>
        <taxon>Clostridia</taxon>
        <taxon>Thermoanaerobacterales</taxon>
        <taxon>Thermoanaerobacteraceae</taxon>
        <taxon>Thermoanaerobacterium</taxon>
    </lineage>
</organism>
<dbReference type="SUPFAM" id="SSF142823">
    <property type="entry name" value="ComB-like"/>
    <property type="match status" value="1"/>
</dbReference>
<sequence length="79" mass="9075">MSRVITTAFTNRAKEVIPVAEIEDAVRLAKYLGRNNILLCGERNGAKIEGFDLSNSHFEYKVDVVKKLWKEMQKFTTLK</sequence>
<dbReference type="eggNOG" id="COG2045">
    <property type="taxonomic scope" value="Bacteria"/>
</dbReference>
<dbReference type="BioCyc" id="TSAC1094508:GLMA-504-MONOMER"/>
<dbReference type="GO" id="GO:0000287">
    <property type="term" value="F:magnesium ion binding"/>
    <property type="evidence" value="ECO:0007669"/>
    <property type="project" value="InterPro"/>
</dbReference>
<proteinExistence type="inferred from homology"/>
<dbReference type="KEGG" id="tsh:Tsac_0507"/>
<evidence type="ECO:0000256" key="5">
    <source>
        <dbReference type="ARBA" id="ARBA00022801"/>
    </source>
</evidence>